<organism evidence="11 12">
    <name type="scientific">Microthyrium microscopicum</name>
    <dbReference type="NCBI Taxonomy" id="703497"/>
    <lineage>
        <taxon>Eukaryota</taxon>
        <taxon>Fungi</taxon>
        <taxon>Dikarya</taxon>
        <taxon>Ascomycota</taxon>
        <taxon>Pezizomycotina</taxon>
        <taxon>Dothideomycetes</taxon>
        <taxon>Dothideomycetes incertae sedis</taxon>
        <taxon>Microthyriales</taxon>
        <taxon>Microthyriaceae</taxon>
        <taxon>Microthyrium</taxon>
    </lineage>
</organism>
<dbReference type="GO" id="GO:0020037">
    <property type="term" value="F:heme binding"/>
    <property type="evidence" value="ECO:0007669"/>
    <property type="project" value="InterPro"/>
</dbReference>
<dbReference type="PANTHER" id="PTHR24305:SF107">
    <property type="entry name" value="P450, PUTATIVE (EUROFUNG)-RELATED"/>
    <property type="match status" value="1"/>
</dbReference>
<dbReference type="Proteomes" id="UP000799302">
    <property type="component" value="Unassembled WGS sequence"/>
</dbReference>
<dbReference type="AlphaFoldDB" id="A0A6A6TW86"/>
<accession>A0A6A6TW86</accession>
<dbReference type="PRINTS" id="PR00465">
    <property type="entry name" value="EP450IV"/>
</dbReference>
<comment type="similarity">
    <text evidence="3">Belongs to the cytochrome P450 family.</text>
</comment>
<dbReference type="GO" id="GO:0016705">
    <property type="term" value="F:oxidoreductase activity, acting on paired donors, with incorporation or reduction of molecular oxygen"/>
    <property type="evidence" value="ECO:0007669"/>
    <property type="project" value="InterPro"/>
</dbReference>
<keyword evidence="10" id="KW-0472">Membrane</keyword>
<sequence length="548" mass="61328">MDFYGVQGHHVLKAIVALLGFSLLVFFVKLYRIRSKMMGLPGPPYHPIFGHIPVAIKMAQSLPQDVHPHHFWYWLRNEYNLGSFFYFDVWPMGPPTLIICDAEIADQVTVKNSLDKHPMVKEYLKQHLGLDNMAAANGTVWRKARTVYNPGFAMSHLMTVIASIVDDMETFNEILGEHADNDQPLELEAVAMKLSFDVIGRLVLDTSLNSQRTSDELVDAFRRQLQYLSSANTWSSPFVGLNPIRNRAIAKNSAVIDKCLGAILDSRYAASAEKQTKRKRSMLDVAFKTYNDEYKLDNSAGMDASFRQMTIDQIRTFVFAGHDTISTTIAMLFYFLHHNPSVRDSLIAELNAVFPATSSNPSTSAATAAKIRADPYVLNALPYTTATIKETLRLFPPANTVRVGTPDSFITDPATNTQYPTHDWVVWPDSYVIGRDEQYYPEPLRFAPERWLPASEASRVQSDGSPWPIPPAGAFRAFERGPRNCIGAEFGMLEVKVVAAMCVREYEFVPGFKEGDACVDGEPCYQMLFGSAKPKGSVPGKMVRVKKG</sequence>
<dbReference type="GO" id="GO:0005506">
    <property type="term" value="F:iron ion binding"/>
    <property type="evidence" value="ECO:0007669"/>
    <property type="project" value="InterPro"/>
</dbReference>
<evidence type="ECO:0000256" key="7">
    <source>
        <dbReference type="ARBA" id="ARBA00023004"/>
    </source>
</evidence>
<dbReference type="OrthoDB" id="10029320at2759"/>
<evidence type="ECO:0000256" key="5">
    <source>
        <dbReference type="ARBA" id="ARBA00022723"/>
    </source>
</evidence>
<keyword evidence="7 9" id="KW-0408">Iron</keyword>
<proteinExistence type="inferred from homology"/>
<dbReference type="InterPro" id="IPR001128">
    <property type="entry name" value="Cyt_P450"/>
</dbReference>
<evidence type="ECO:0000256" key="1">
    <source>
        <dbReference type="ARBA" id="ARBA00001971"/>
    </source>
</evidence>
<keyword evidence="10" id="KW-1133">Transmembrane helix</keyword>
<evidence type="ECO:0000256" key="4">
    <source>
        <dbReference type="ARBA" id="ARBA00022617"/>
    </source>
</evidence>
<name>A0A6A6TW86_9PEZI</name>
<dbReference type="PRINTS" id="PR00385">
    <property type="entry name" value="P450"/>
</dbReference>
<dbReference type="PANTHER" id="PTHR24305">
    <property type="entry name" value="CYTOCHROME P450"/>
    <property type="match status" value="1"/>
</dbReference>
<dbReference type="SUPFAM" id="SSF48264">
    <property type="entry name" value="Cytochrome P450"/>
    <property type="match status" value="1"/>
</dbReference>
<feature type="transmembrane region" description="Helical" evidence="10">
    <location>
        <begin position="317"/>
        <end position="336"/>
    </location>
</feature>
<keyword evidence="4 9" id="KW-0349">Heme</keyword>
<evidence type="ECO:0000313" key="11">
    <source>
        <dbReference type="EMBL" id="KAF2663601.1"/>
    </source>
</evidence>
<evidence type="ECO:0000256" key="8">
    <source>
        <dbReference type="ARBA" id="ARBA00023033"/>
    </source>
</evidence>
<evidence type="ECO:0000256" key="3">
    <source>
        <dbReference type="ARBA" id="ARBA00010617"/>
    </source>
</evidence>
<comment type="pathway">
    <text evidence="2">Secondary metabolite biosynthesis.</text>
</comment>
<dbReference type="Pfam" id="PF00067">
    <property type="entry name" value="p450"/>
    <property type="match status" value="1"/>
</dbReference>
<evidence type="ECO:0000256" key="2">
    <source>
        <dbReference type="ARBA" id="ARBA00005179"/>
    </source>
</evidence>
<feature type="binding site" description="axial binding residue" evidence="9">
    <location>
        <position position="485"/>
    </location>
    <ligand>
        <name>heme</name>
        <dbReference type="ChEBI" id="CHEBI:30413"/>
    </ligand>
    <ligandPart>
        <name>Fe</name>
        <dbReference type="ChEBI" id="CHEBI:18248"/>
    </ligandPart>
</feature>
<reference evidence="11" key="1">
    <citation type="journal article" date="2020" name="Stud. Mycol.">
        <title>101 Dothideomycetes genomes: a test case for predicting lifestyles and emergence of pathogens.</title>
        <authorList>
            <person name="Haridas S."/>
            <person name="Albert R."/>
            <person name="Binder M."/>
            <person name="Bloem J."/>
            <person name="Labutti K."/>
            <person name="Salamov A."/>
            <person name="Andreopoulos B."/>
            <person name="Baker S."/>
            <person name="Barry K."/>
            <person name="Bills G."/>
            <person name="Bluhm B."/>
            <person name="Cannon C."/>
            <person name="Castanera R."/>
            <person name="Culley D."/>
            <person name="Daum C."/>
            <person name="Ezra D."/>
            <person name="Gonzalez J."/>
            <person name="Henrissat B."/>
            <person name="Kuo A."/>
            <person name="Liang C."/>
            <person name="Lipzen A."/>
            <person name="Lutzoni F."/>
            <person name="Magnuson J."/>
            <person name="Mondo S."/>
            <person name="Nolan M."/>
            <person name="Ohm R."/>
            <person name="Pangilinan J."/>
            <person name="Park H.-J."/>
            <person name="Ramirez L."/>
            <person name="Alfaro M."/>
            <person name="Sun H."/>
            <person name="Tritt A."/>
            <person name="Yoshinaga Y."/>
            <person name="Zwiers L.-H."/>
            <person name="Turgeon B."/>
            <person name="Goodwin S."/>
            <person name="Spatafora J."/>
            <person name="Crous P."/>
            <person name="Grigoriev I."/>
        </authorList>
    </citation>
    <scope>NUCLEOTIDE SEQUENCE</scope>
    <source>
        <strain evidence="11">CBS 115976</strain>
    </source>
</reference>
<gene>
    <name evidence="11" type="ORF">BT63DRAFT_107915</name>
</gene>
<evidence type="ECO:0000256" key="10">
    <source>
        <dbReference type="SAM" id="Phobius"/>
    </source>
</evidence>
<keyword evidence="10" id="KW-0812">Transmembrane</keyword>
<dbReference type="Gene3D" id="1.10.630.10">
    <property type="entry name" value="Cytochrome P450"/>
    <property type="match status" value="1"/>
</dbReference>
<evidence type="ECO:0000313" key="12">
    <source>
        <dbReference type="Proteomes" id="UP000799302"/>
    </source>
</evidence>
<keyword evidence="12" id="KW-1185">Reference proteome</keyword>
<dbReference type="InterPro" id="IPR036396">
    <property type="entry name" value="Cyt_P450_sf"/>
</dbReference>
<keyword evidence="6" id="KW-0560">Oxidoreductase</keyword>
<comment type="cofactor">
    <cofactor evidence="1 9">
        <name>heme</name>
        <dbReference type="ChEBI" id="CHEBI:30413"/>
    </cofactor>
</comment>
<keyword evidence="5 9" id="KW-0479">Metal-binding</keyword>
<evidence type="ECO:0000256" key="6">
    <source>
        <dbReference type="ARBA" id="ARBA00023002"/>
    </source>
</evidence>
<dbReference type="GO" id="GO:0004497">
    <property type="term" value="F:monooxygenase activity"/>
    <property type="evidence" value="ECO:0007669"/>
    <property type="project" value="UniProtKB-KW"/>
</dbReference>
<feature type="transmembrane region" description="Helical" evidence="10">
    <location>
        <begin position="12"/>
        <end position="31"/>
    </location>
</feature>
<protein>
    <submittedName>
        <fullName evidence="11">Cytochrome P450</fullName>
    </submittedName>
</protein>
<keyword evidence="8" id="KW-0503">Monooxygenase</keyword>
<dbReference type="InterPro" id="IPR002403">
    <property type="entry name" value="Cyt_P450_E_grp-IV"/>
</dbReference>
<dbReference type="EMBL" id="MU004244">
    <property type="protein sequence ID" value="KAF2663601.1"/>
    <property type="molecule type" value="Genomic_DNA"/>
</dbReference>
<evidence type="ECO:0000256" key="9">
    <source>
        <dbReference type="PIRSR" id="PIRSR602403-1"/>
    </source>
</evidence>
<dbReference type="InterPro" id="IPR050121">
    <property type="entry name" value="Cytochrome_P450_monoxygenase"/>
</dbReference>